<dbReference type="RefSeq" id="WP_150490059.1">
    <property type="nucleotide sequence ID" value="NZ_BMUV01000002.1"/>
</dbReference>
<dbReference type="Proteomes" id="UP000326178">
    <property type="component" value="Chromosome"/>
</dbReference>
<dbReference type="SUPFAM" id="SSF49695">
    <property type="entry name" value="gamma-Crystallin-like"/>
    <property type="match status" value="1"/>
</dbReference>
<feature type="chain" id="PRO_5023875950" evidence="1">
    <location>
        <begin position="34"/>
        <end position="118"/>
    </location>
</feature>
<sequence>MISTLKTTARTMATALAAAAAFTLTVPTGTAFAINEVSCADQGDFLRIKSHHSTGITSEDCYANRGRTDFGGWWIDKISTGNNDVRLHDANGSVVNIPRHRVVTYPNNPPKINAIEIL</sequence>
<feature type="domain" description="Streptomyces killer toxin-like beta/gamma crystallin" evidence="2">
    <location>
        <begin position="48"/>
        <end position="118"/>
    </location>
</feature>
<protein>
    <submittedName>
        <fullName evidence="3">Oxidoreductase</fullName>
    </submittedName>
</protein>
<proteinExistence type="predicted"/>
<organism evidence="3 4">
    <name type="scientific">Streptomyces nitrosporeus</name>
    <dbReference type="NCBI Taxonomy" id="28894"/>
    <lineage>
        <taxon>Bacteria</taxon>
        <taxon>Bacillati</taxon>
        <taxon>Actinomycetota</taxon>
        <taxon>Actinomycetes</taxon>
        <taxon>Kitasatosporales</taxon>
        <taxon>Streptomycetaceae</taxon>
        <taxon>Streptomyces</taxon>
    </lineage>
</organism>
<dbReference type="AlphaFoldDB" id="A0A5J6FG42"/>
<evidence type="ECO:0000256" key="1">
    <source>
        <dbReference type="SAM" id="SignalP"/>
    </source>
</evidence>
<keyword evidence="4" id="KW-1185">Reference proteome</keyword>
<evidence type="ECO:0000259" key="2">
    <source>
        <dbReference type="Pfam" id="PF09076"/>
    </source>
</evidence>
<evidence type="ECO:0000313" key="4">
    <source>
        <dbReference type="Proteomes" id="UP000326178"/>
    </source>
</evidence>
<keyword evidence="1" id="KW-0732">Signal</keyword>
<dbReference type="InterPro" id="IPR015791">
    <property type="entry name" value="Antimic/Inh_G_crystallin-like"/>
</dbReference>
<reference evidence="3 4" key="1">
    <citation type="submission" date="2017-09" db="EMBL/GenBank/DDBJ databases">
        <authorList>
            <person name="Lee N."/>
            <person name="Cho B.-K."/>
        </authorList>
    </citation>
    <scope>NUCLEOTIDE SEQUENCE [LARGE SCALE GENOMIC DNA]</scope>
    <source>
        <strain evidence="3 4">ATCC 12769</strain>
    </source>
</reference>
<gene>
    <name evidence="3" type="ORF">CP967_24695</name>
</gene>
<dbReference type="EMBL" id="CP023702">
    <property type="protein sequence ID" value="QEU74757.1"/>
    <property type="molecule type" value="Genomic_DNA"/>
</dbReference>
<feature type="signal peptide" evidence="1">
    <location>
        <begin position="1"/>
        <end position="33"/>
    </location>
</feature>
<dbReference type="Pfam" id="PF09076">
    <property type="entry name" value="Crystall_2"/>
    <property type="match status" value="1"/>
</dbReference>
<dbReference type="InterPro" id="IPR011024">
    <property type="entry name" value="G_crystallin-like"/>
</dbReference>
<evidence type="ECO:0000313" key="3">
    <source>
        <dbReference type="EMBL" id="QEU74757.1"/>
    </source>
</evidence>
<dbReference type="KEGG" id="snk:CP967_24695"/>
<dbReference type="InterPro" id="IPR015161">
    <property type="entry name" value="Sklp_toxin_b/g_crystallin"/>
</dbReference>
<name>A0A5J6FG42_9ACTN</name>
<dbReference type="OrthoDB" id="3623830at2"/>
<accession>A0A5J6FG42</accession>
<dbReference type="Gene3D" id="2.60.20.30">
    <property type="match status" value="1"/>
</dbReference>